<gene>
    <name evidence="1" type="ORF">GCM10011372_36320</name>
</gene>
<accession>A0A917PW68</accession>
<sequence>MVRQQLTDSQGETHGFAEYKSRIRRTELADSQSQLTDSAWLIGGFIVMLTQAEGAESGSG</sequence>
<protein>
    <submittedName>
        <fullName evidence="1">Uncharacterized protein</fullName>
    </submittedName>
</protein>
<evidence type="ECO:0000313" key="1">
    <source>
        <dbReference type="EMBL" id="GGJ94780.1"/>
    </source>
</evidence>
<keyword evidence="2" id="KW-1185">Reference proteome</keyword>
<dbReference type="Proteomes" id="UP000636956">
    <property type="component" value="Unassembled WGS sequence"/>
</dbReference>
<dbReference type="EMBL" id="BMMD01000050">
    <property type="protein sequence ID" value="GGJ94780.1"/>
    <property type="molecule type" value="Genomic_DNA"/>
</dbReference>
<name>A0A917PW68_9MICO</name>
<evidence type="ECO:0000313" key="2">
    <source>
        <dbReference type="Proteomes" id="UP000636956"/>
    </source>
</evidence>
<dbReference type="AlphaFoldDB" id="A0A917PW68"/>
<comment type="caution">
    <text evidence="1">The sequence shown here is derived from an EMBL/GenBank/DDBJ whole genome shotgun (WGS) entry which is preliminary data.</text>
</comment>
<organism evidence="1 2">
    <name type="scientific">Agromyces bauzanensis</name>
    <dbReference type="NCBI Taxonomy" id="1308924"/>
    <lineage>
        <taxon>Bacteria</taxon>
        <taxon>Bacillati</taxon>
        <taxon>Actinomycetota</taxon>
        <taxon>Actinomycetes</taxon>
        <taxon>Micrococcales</taxon>
        <taxon>Microbacteriaceae</taxon>
        <taxon>Agromyces</taxon>
    </lineage>
</organism>
<proteinExistence type="predicted"/>
<reference evidence="1" key="2">
    <citation type="submission" date="2020-09" db="EMBL/GenBank/DDBJ databases">
        <authorList>
            <person name="Sun Q."/>
            <person name="Zhou Y."/>
        </authorList>
    </citation>
    <scope>NUCLEOTIDE SEQUENCE</scope>
    <source>
        <strain evidence="1">CGMCC 1.8984</strain>
    </source>
</reference>
<reference evidence="1" key="1">
    <citation type="journal article" date="2014" name="Int. J. Syst. Evol. Microbiol.">
        <title>Complete genome sequence of Corynebacterium casei LMG S-19264T (=DSM 44701T), isolated from a smear-ripened cheese.</title>
        <authorList>
            <consortium name="US DOE Joint Genome Institute (JGI-PGF)"/>
            <person name="Walter F."/>
            <person name="Albersmeier A."/>
            <person name="Kalinowski J."/>
            <person name="Ruckert C."/>
        </authorList>
    </citation>
    <scope>NUCLEOTIDE SEQUENCE</scope>
    <source>
        <strain evidence="1">CGMCC 1.8984</strain>
    </source>
</reference>